<feature type="domain" description="DUF4398" evidence="3">
    <location>
        <begin position="36"/>
        <end position="112"/>
    </location>
</feature>
<dbReference type="EMBL" id="LVJZ01000003">
    <property type="protein sequence ID" value="ODB95980.1"/>
    <property type="molecule type" value="Genomic_DNA"/>
</dbReference>
<dbReference type="InterPro" id="IPR025511">
    <property type="entry name" value="DUF4398"/>
</dbReference>
<accession>A0A1E2UMM7</accession>
<gene>
    <name evidence="4" type="ORF">A3196_03930</name>
</gene>
<evidence type="ECO:0000313" key="5">
    <source>
        <dbReference type="Proteomes" id="UP000094849"/>
    </source>
</evidence>
<dbReference type="RefSeq" id="WP_069003250.1">
    <property type="nucleotide sequence ID" value="NZ_LVJW01000006.1"/>
</dbReference>
<dbReference type="OrthoDB" id="9773856at2"/>
<evidence type="ECO:0000313" key="4">
    <source>
        <dbReference type="EMBL" id="ODB95980.1"/>
    </source>
</evidence>
<dbReference type="Proteomes" id="UP000094849">
    <property type="component" value="Unassembled WGS sequence"/>
</dbReference>
<feature type="compositionally biased region" description="Basic and acidic residues" evidence="1">
    <location>
        <begin position="52"/>
        <end position="68"/>
    </location>
</feature>
<keyword evidence="5" id="KW-1185">Reference proteome</keyword>
<organism evidence="4 5">
    <name type="scientific">Candidatus Thiodiazotropha endoloripes</name>
    <dbReference type="NCBI Taxonomy" id="1818881"/>
    <lineage>
        <taxon>Bacteria</taxon>
        <taxon>Pseudomonadati</taxon>
        <taxon>Pseudomonadota</taxon>
        <taxon>Gammaproteobacteria</taxon>
        <taxon>Chromatiales</taxon>
        <taxon>Sedimenticolaceae</taxon>
        <taxon>Candidatus Thiodiazotropha</taxon>
    </lineage>
</organism>
<comment type="caution">
    <text evidence="4">The sequence shown here is derived from an EMBL/GenBank/DDBJ whole genome shotgun (WGS) entry which is preliminary data.</text>
</comment>
<keyword evidence="2" id="KW-0732">Signal</keyword>
<evidence type="ECO:0000256" key="2">
    <source>
        <dbReference type="SAM" id="SignalP"/>
    </source>
</evidence>
<feature type="signal peptide" evidence="2">
    <location>
        <begin position="1"/>
        <end position="26"/>
    </location>
</feature>
<feature type="chain" id="PRO_5009118997" description="DUF4398 domain-containing protein" evidence="2">
    <location>
        <begin position="27"/>
        <end position="131"/>
    </location>
</feature>
<evidence type="ECO:0000259" key="3">
    <source>
        <dbReference type="Pfam" id="PF14346"/>
    </source>
</evidence>
<dbReference type="AlphaFoldDB" id="A0A1E2UMM7"/>
<reference evidence="4 5" key="1">
    <citation type="submission" date="2016-03" db="EMBL/GenBank/DDBJ databases">
        <title>Chemosynthetic sulphur-oxidizing symbionts of marine invertebrate animals are capable of nitrogen fixation.</title>
        <authorList>
            <person name="Petersen J.M."/>
            <person name="Kemper A."/>
            <person name="Gruber-Vodicka H."/>
            <person name="Cardini U."/>
            <person name="Geest Mvander."/>
            <person name="Kleiner M."/>
            <person name="Bulgheresi S."/>
            <person name="Fussmann M."/>
            <person name="Herbold C."/>
            <person name="Seah B.K.B."/>
            <person name="Antony C.Paul."/>
            <person name="Liu D."/>
            <person name="Belitz A."/>
            <person name="Weber M."/>
        </authorList>
    </citation>
    <scope>NUCLEOTIDE SEQUENCE [LARGE SCALE GENOMIC DNA]</scope>
    <source>
        <strain evidence="4">G_D</strain>
    </source>
</reference>
<dbReference type="Gene3D" id="1.20.1270.390">
    <property type="match status" value="1"/>
</dbReference>
<protein>
    <recommendedName>
        <fullName evidence="3">DUF4398 domain-containing protein</fullName>
    </recommendedName>
</protein>
<evidence type="ECO:0000256" key="1">
    <source>
        <dbReference type="SAM" id="MobiDB-lite"/>
    </source>
</evidence>
<name>A0A1E2UMM7_9GAMM</name>
<sequence>MLNSVKPHWRALSLPALLTMMFIALPGCSSTPKPVAEMSAAETALNSAENEDATKHAPVRMDRARQKMKQAKLELAKENYESAKRLAEEAQADAELAKAITAKAEADRAVSELENSIKVLREEIMRARKRQ</sequence>
<feature type="region of interest" description="Disordered" evidence="1">
    <location>
        <begin position="33"/>
        <end position="68"/>
    </location>
</feature>
<proteinExistence type="predicted"/>
<dbReference type="STRING" id="1818881.A3196_03930"/>
<dbReference type="Pfam" id="PF14346">
    <property type="entry name" value="DUF4398"/>
    <property type="match status" value="1"/>
</dbReference>